<comment type="function">
    <text evidence="6">Part of the dynactin complex that activates the molecular motor dynein for ultra-processive transport along microtubules.</text>
</comment>
<sequence>MSRQAGLSAKITAHSTSIMCQDTDLKGDITISEGVVIHPKATILALGGPIEVGKNCIIEEGAIIINRSPNVLRIGEYNQFMVGCRTSHIYFADWTGIEADSIGDWNTFQPRSTVSAGLVISNHCTFSAGTTSFPASSHTHEASDGLQTETETIPPYTVVYGANSDKRKWDGTNQLAEQNLREKHIEYLREIVPK</sequence>
<evidence type="ECO:0000256" key="2">
    <source>
        <dbReference type="ARBA" id="ARBA00007719"/>
    </source>
</evidence>
<dbReference type="InterPro" id="IPR027777">
    <property type="entry name" value="DCTN6"/>
</dbReference>
<gene>
    <name evidence="7" type="ORF">I303_03830</name>
</gene>
<dbReference type="GO" id="GO:0005869">
    <property type="term" value="C:dynactin complex"/>
    <property type="evidence" value="ECO:0007669"/>
    <property type="project" value="InterPro"/>
</dbReference>
<evidence type="ECO:0000256" key="6">
    <source>
        <dbReference type="ARBA" id="ARBA00034687"/>
    </source>
</evidence>
<dbReference type="AlphaFoldDB" id="A0A1A6A7S9"/>
<dbReference type="GO" id="GO:0070840">
    <property type="term" value="F:dynein complex binding"/>
    <property type="evidence" value="ECO:0007669"/>
    <property type="project" value="TreeGrafter"/>
</dbReference>
<dbReference type="VEuPathDB" id="FungiDB:I303_03830"/>
<comment type="similarity">
    <text evidence="2">Belongs to the dynactin subunits 5/6 family. Dynactin subunit 6 subfamily.</text>
</comment>
<evidence type="ECO:0000256" key="3">
    <source>
        <dbReference type="ARBA" id="ARBA00016573"/>
    </source>
</evidence>
<keyword evidence="5" id="KW-0206">Cytoskeleton</keyword>
<evidence type="ECO:0000256" key="1">
    <source>
        <dbReference type="ARBA" id="ARBA00004245"/>
    </source>
</evidence>
<dbReference type="PANTHER" id="PTHR13072:SF0">
    <property type="entry name" value="DYNACTIN SUBUNIT 6"/>
    <property type="match status" value="1"/>
</dbReference>
<dbReference type="CDD" id="cd04646">
    <property type="entry name" value="LbH_Dynactin_6"/>
    <property type="match status" value="1"/>
</dbReference>
<dbReference type="SUPFAM" id="SSF51161">
    <property type="entry name" value="Trimeric LpxA-like enzymes"/>
    <property type="match status" value="1"/>
</dbReference>
<dbReference type="InterPro" id="IPR011004">
    <property type="entry name" value="Trimer_LpxA-like_sf"/>
</dbReference>
<evidence type="ECO:0000256" key="4">
    <source>
        <dbReference type="ARBA" id="ARBA00022490"/>
    </source>
</evidence>
<evidence type="ECO:0000313" key="7">
    <source>
        <dbReference type="EMBL" id="OBR86111.1"/>
    </source>
</evidence>
<evidence type="ECO:0000256" key="5">
    <source>
        <dbReference type="ARBA" id="ARBA00023212"/>
    </source>
</evidence>
<protein>
    <recommendedName>
        <fullName evidence="3">Dynactin subunit 6</fullName>
    </recommendedName>
</protein>
<organism evidence="7">
    <name type="scientific">Kwoniella dejecticola CBS 10117</name>
    <dbReference type="NCBI Taxonomy" id="1296121"/>
    <lineage>
        <taxon>Eukaryota</taxon>
        <taxon>Fungi</taxon>
        <taxon>Dikarya</taxon>
        <taxon>Basidiomycota</taxon>
        <taxon>Agaricomycotina</taxon>
        <taxon>Tremellomycetes</taxon>
        <taxon>Tremellales</taxon>
        <taxon>Cryptococcaceae</taxon>
        <taxon>Kwoniella</taxon>
    </lineage>
</organism>
<name>A0A1A6A7S9_9TREE</name>
<dbReference type="GO" id="GO:0007052">
    <property type="term" value="P:mitotic spindle organization"/>
    <property type="evidence" value="ECO:0007669"/>
    <property type="project" value="TreeGrafter"/>
</dbReference>
<dbReference type="EMBL" id="KI894030">
    <property type="protein sequence ID" value="OBR86111.1"/>
    <property type="molecule type" value="Genomic_DNA"/>
</dbReference>
<keyword evidence="4" id="KW-0963">Cytoplasm</keyword>
<dbReference type="STRING" id="1296121.A0A1A6A7S9"/>
<dbReference type="Gene3D" id="2.160.10.10">
    <property type="entry name" value="Hexapeptide repeat proteins"/>
    <property type="match status" value="1"/>
</dbReference>
<comment type="subcellular location">
    <subcellularLocation>
        <location evidence="1">Cytoplasm</location>
        <location evidence="1">Cytoskeleton</location>
    </subcellularLocation>
</comment>
<accession>A0A1A6A7S9</accession>
<dbReference type="PANTHER" id="PTHR13072">
    <property type="entry name" value="DYNACTIN 6"/>
    <property type="match status" value="1"/>
</dbReference>
<dbReference type="OrthoDB" id="2355at2759"/>
<proteinExistence type="inferred from homology"/>
<reference evidence="7" key="1">
    <citation type="submission" date="2013-07" db="EMBL/GenBank/DDBJ databases">
        <title>The Genome Sequence of Cryptococcus dejecticola CBS10117.</title>
        <authorList>
            <consortium name="The Broad Institute Genome Sequencing Platform"/>
            <person name="Cuomo C."/>
            <person name="Litvintseva A."/>
            <person name="Chen Y."/>
            <person name="Heitman J."/>
            <person name="Sun S."/>
            <person name="Springer D."/>
            <person name="Dromer F."/>
            <person name="Young S.K."/>
            <person name="Zeng Q."/>
            <person name="Gargeya S."/>
            <person name="Fitzgerald M."/>
            <person name="Abouelleil A."/>
            <person name="Alvarado L."/>
            <person name="Berlin A.M."/>
            <person name="Chapman S.B."/>
            <person name="Dewar J."/>
            <person name="Goldberg J."/>
            <person name="Griggs A."/>
            <person name="Gujja S."/>
            <person name="Hansen M."/>
            <person name="Howarth C."/>
            <person name="Imamovic A."/>
            <person name="Larimer J."/>
            <person name="McCowan C."/>
            <person name="Murphy C."/>
            <person name="Pearson M."/>
            <person name="Priest M."/>
            <person name="Roberts A."/>
            <person name="Saif S."/>
            <person name="Shea T."/>
            <person name="Sykes S."/>
            <person name="Wortman J."/>
            <person name="Nusbaum C."/>
            <person name="Birren B."/>
        </authorList>
    </citation>
    <scope>NUCLEOTIDE SEQUENCE [LARGE SCALE GENOMIC DNA]</scope>
    <source>
        <strain evidence="7">CBS 10117</strain>
    </source>
</reference>